<protein>
    <submittedName>
        <fullName evidence="2">Uncharacterized protein</fullName>
    </submittedName>
</protein>
<dbReference type="EMBL" id="PHHC01000078">
    <property type="protein sequence ID" value="PPE04267.1"/>
    <property type="molecule type" value="Genomic_DNA"/>
</dbReference>
<gene>
    <name evidence="2" type="ORF">HCUR_00458</name>
</gene>
<feature type="transmembrane region" description="Helical" evidence="1">
    <location>
        <begin position="7"/>
        <end position="32"/>
    </location>
</feature>
<feature type="transmembrane region" description="Helical" evidence="1">
    <location>
        <begin position="44"/>
        <end position="63"/>
    </location>
</feature>
<evidence type="ECO:0000256" key="1">
    <source>
        <dbReference type="SAM" id="Phobius"/>
    </source>
</evidence>
<dbReference type="AlphaFoldDB" id="A0A2S5RAE1"/>
<dbReference type="Proteomes" id="UP000239425">
    <property type="component" value="Unassembled WGS sequence"/>
</dbReference>
<evidence type="ECO:0000313" key="2">
    <source>
        <dbReference type="EMBL" id="PPE04267.1"/>
    </source>
</evidence>
<keyword evidence="1" id="KW-0812">Transmembrane</keyword>
<keyword evidence="1" id="KW-0472">Membrane</keyword>
<name>A0A2S5RAE1_9PROT</name>
<sequence>MGVIALLFIKLASMGSFLICNTFFIYVLFAFLPHSLSLQMIGSIPFSSTCTNVVGEISFLTLLSQRQRFFYR</sequence>
<accession>A0A2S5RAE1</accession>
<comment type="caution">
    <text evidence="2">The sequence shown here is derived from an EMBL/GenBank/DDBJ whole genome shotgun (WGS) entry which is preliminary data.</text>
</comment>
<evidence type="ECO:0000313" key="3">
    <source>
        <dbReference type="Proteomes" id="UP000239425"/>
    </source>
</evidence>
<reference evidence="2 3" key="1">
    <citation type="submission" date="2017-11" db="EMBL/GenBank/DDBJ databases">
        <title>Comparative genomic analysis of Holospora spp., intranuclear symbionts of paramecia.</title>
        <authorList>
            <person name="Garushyants S.K."/>
            <person name="Beliavskaya A."/>
            <person name="Malko D.B."/>
            <person name="Logacheva M.D."/>
            <person name="Rautian M.S."/>
            <person name="Gelfand M.S."/>
        </authorList>
    </citation>
    <scope>NUCLEOTIDE SEQUENCE [LARGE SCALE GENOMIC DNA]</scope>
    <source>
        <strain evidence="3">02AZ16</strain>
    </source>
</reference>
<proteinExistence type="predicted"/>
<organism evidence="2 3">
    <name type="scientific">Holospora curviuscula</name>
    <dbReference type="NCBI Taxonomy" id="1082868"/>
    <lineage>
        <taxon>Bacteria</taxon>
        <taxon>Pseudomonadati</taxon>
        <taxon>Pseudomonadota</taxon>
        <taxon>Alphaproteobacteria</taxon>
        <taxon>Holosporales</taxon>
        <taxon>Holosporaceae</taxon>
        <taxon>Holospora</taxon>
    </lineage>
</organism>
<keyword evidence="1" id="KW-1133">Transmembrane helix</keyword>
<keyword evidence="3" id="KW-1185">Reference proteome</keyword>